<dbReference type="InterPro" id="IPR037185">
    <property type="entry name" value="EmrE-like"/>
</dbReference>
<feature type="domain" description="EamA" evidence="6">
    <location>
        <begin position="150"/>
        <end position="281"/>
    </location>
</feature>
<feature type="transmembrane region" description="Helical" evidence="5">
    <location>
        <begin position="122"/>
        <end position="142"/>
    </location>
</feature>
<feature type="domain" description="EamA" evidence="6">
    <location>
        <begin position="5"/>
        <end position="136"/>
    </location>
</feature>
<evidence type="ECO:0000259" key="6">
    <source>
        <dbReference type="Pfam" id="PF00892"/>
    </source>
</evidence>
<feature type="transmembrane region" description="Helical" evidence="5">
    <location>
        <begin position="264"/>
        <end position="285"/>
    </location>
</feature>
<dbReference type="AlphaFoldDB" id="A0A839IWR1"/>
<dbReference type="SUPFAM" id="SSF103481">
    <property type="entry name" value="Multidrug resistance efflux transporter EmrE"/>
    <property type="match status" value="2"/>
</dbReference>
<dbReference type="EMBL" id="JACJFM010000044">
    <property type="protein sequence ID" value="MBB1489130.1"/>
    <property type="molecule type" value="Genomic_DNA"/>
</dbReference>
<feature type="transmembrane region" description="Helical" evidence="5">
    <location>
        <begin position="66"/>
        <end position="86"/>
    </location>
</feature>
<evidence type="ECO:0000256" key="3">
    <source>
        <dbReference type="ARBA" id="ARBA00022989"/>
    </source>
</evidence>
<dbReference type="GO" id="GO:0016020">
    <property type="term" value="C:membrane"/>
    <property type="evidence" value="ECO:0007669"/>
    <property type="project" value="UniProtKB-SubCell"/>
</dbReference>
<feature type="transmembrane region" description="Helical" evidence="5">
    <location>
        <begin position="148"/>
        <end position="168"/>
    </location>
</feature>
<dbReference type="InterPro" id="IPR000620">
    <property type="entry name" value="EamA_dom"/>
</dbReference>
<sequence length="295" mass="31241">MNAISILQLFLLAAIWGGSFLFMRMGAPVLGATWLVELRVGLAALFLTLVAILLKKTVSFRGVKKHFIILGFFNSVLPFMLFGYAAHTLSASLLSILNATAPIWGGLIMAVWYKEAISLKALLGMAAGICGVAILVGFDPVALQPGSALAVTAAVMAAGSYGIASTYARSAMTVEPFNNAYGSMWAATLILVLLLPFDVPQQMPGLTISLAVLALGVICSGVAYLLYFRLISDIGPASTLTVTFLIPMFGILWGYLILDEALGWHTLVGSLIVISGTILVTGFSIKSLARKPHVD</sequence>
<dbReference type="Pfam" id="PF00892">
    <property type="entry name" value="EamA"/>
    <property type="match status" value="2"/>
</dbReference>
<evidence type="ECO:0000313" key="7">
    <source>
        <dbReference type="EMBL" id="MBB1489130.1"/>
    </source>
</evidence>
<keyword evidence="4 5" id="KW-0472">Membrane</keyword>
<reference evidence="7 8" key="1">
    <citation type="submission" date="2020-08" db="EMBL/GenBank/DDBJ databases">
        <title>Oceanospirillum sp. nov. isolated from marine sediment.</title>
        <authorList>
            <person name="Ji X."/>
        </authorList>
    </citation>
    <scope>NUCLEOTIDE SEQUENCE [LARGE SCALE GENOMIC DNA]</scope>
    <source>
        <strain evidence="7 8">D5</strain>
    </source>
</reference>
<accession>A0A839IWR1</accession>
<proteinExistence type="predicted"/>
<evidence type="ECO:0000256" key="1">
    <source>
        <dbReference type="ARBA" id="ARBA00004141"/>
    </source>
</evidence>
<dbReference type="RefSeq" id="WP_182810918.1">
    <property type="nucleotide sequence ID" value="NZ_JACJFM010000044.1"/>
</dbReference>
<gene>
    <name evidence="7" type="ORF">H4O21_21195</name>
</gene>
<dbReference type="PANTHER" id="PTHR32322:SF9">
    <property type="entry name" value="AMINO-ACID METABOLITE EFFLUX PUMP-RELATED"/>
    <property type="match status" value="1"/>
</dbReference>
<evidence type="ECO:0000256" key="2">
    <source>
        <dbReference type="ARBA" id="ARBA00022692"/>
    </source>
</evidence>
<organism evidence="7 8">
    <name type="scientific">Oceanospirillum sediminis</name>
    <dbReference type="NCBI Taxonomy" id="2760088"/>
    <lineage>
        <taxon>Bacteria</taxon>
        <taxon>Pseudomonadati</taxon>
        <taxon>Pseudomonadota</taxon>
        <taxon>Gammaproteobacteria</taxon>
        <taxon>Oceanospirillales</taxon>
        <taxon>Oceanospirillaceae</taxon>
        <taxon>Oceanospirillum</taxon>
    </lineage>
</organism>
<keyword evidence="8" id="KW-1185">Reference proteome</keyword>
<evidence type="ECO:0000256" key="4">
    <source>
        <dbReference type="ARBA" id="ARBA00023136"/>
    </source>
</evidence>
<protein>
    <submittedName>
        <fullName evidence="7">DMT family transporter</fullName>
    </submittedName>
</protein>
<name>A0A839IWR1_9GAMM</name>
<feature type="transmembrane region" description="Helical" evidence="5">
    <location>
        <begin position="239"/>
        <end position="258"/>
    </location>
</feature>
<comment type="subcellular location">
    <subcellularLocation>
        <location evidence="1">Membrane</location>
        <topology evidence="1">Multi-pass membrane protein</topology>
    </subcellularLocation>
</comment>
<dbReference type="Proteomes" id="UP000565262">
    <property type="component" value="Unassembled WGS sequence"/>
</dbReference>
<evidence type="ECO:0000256" key="5">
    <source>
        <dbReference type="SAM" id="Phobius"/>
    </source>
</evidence>
<feature type="transmembrane region" description="Helical" evidence="5">
    <location>
        <begin position="92"/>
        <end position="113"/>
    </location>
</feature>
<feature type="transmembrane region" description="Helical" evidence="5">
    <location>
        <begin position="203"/>
        <end position="227"/>
    </location>
</feature>
<keyword evidence="3 5" id="KW-1133">Transmembrane helix</keyword>
<evidence type="ECO:0000313" key="8">
    <source>
        <dbReference type="Proteomes" id="UP000565262"/>
    </source>
</evidence>
<comment type="caution">
    <text evidence="7">The sequence shown here is derived from an EMBL/GenBank/DDBJ whole genome shotgun (WGS) entry which is preliminary data.</text>
</comment>
<feature type="transmembrane region" description="Helical" evidence="5">
    <location>
        <begin position="180"/>
        <end position="197"/>
    </location>
</feature>
<keyword evidence="2 5" id="KW-0812">Transmembrane</keyword>
<dbReference type="PANTHER" id="PTHR32322">
    <property type="entry name" value="INNER MEMBRANE TRANSPORTER"/>
    <property type="match status" value="1"/>
</dbReference>
<feature type="transmembrane region" description="Helical" evidence="5">
    <location>
        <begin position="33"/>
        <end position="54"/>
    </location>
</feature>
<dbReference type="InterPro" id="IPR050638">
    <property type="entry name" value="AA-Vitamin_Transporters"/>
</dbReference>